<sequence length="448" mass="47151">MVSRGSRTFVVGLALGLALGLAPGLNPGSPGNVGIASAVAGPALIEEPELRATVAVGLAATTTRLIAPTLFGIHPGLNPTSPTRAVATSWRLWDSNTMWPTLQPTRSGAFDWSSLDALVARARAQGVTDFVIPLGLTPRWAAGDSAPAGPYGPSSSTAPPLSDDDFRAYVTALAHHVTEFTGTTWAFEAWNEADLTTFFTGTPAQAARLTAIADEAAKTVNPGITIVSASVTTRRGIKPDGFFPLYLRALAAEHGFGGRPWPTDVFALHPYPSGTAGPTAASAGVALFKKVLARENAPARPLWNTEFNFGVAGPGTIPHTSFAGVAAQYMARAFLDSMRLGVSRVYPYNWAPAGNYLGVALFTDTPATKALTTLKGWLSGVRLIGCTGTELYTCHFSRGRTTFRVLWRDSSSSLVRLTRATRVCPASGGTCIVTIRPLRVGAMPVRLS</sequence>
<dbReference type="SUPFAM" id="SSF51445">
    <property type="entry name" value="(Trans)glycosidases"/>
    <property type="match status" value="1"/>
</dbReference>
<dbReference type="PANTHER" id="PTHR12631:SF10">
    <property type="entry name" value="BETA-XYLOSIDASE-LIKE PROTEIN-RELATED"/>
    <property type="match status" value="1"/>
</dbReference>
<reference evidence="1" key="1">
    <citation type="submission" date="2020-05" db="EMBL/GenBank/DDBJ databases">
        <authorList>
            <person name="Chiriac C."/>
            <person name="Salcher M."/>
            <person name="Ghai R."/>
            <person name="Kavagutti S V."/>
        </authorList>
    </citation>
    <scope>NUCLEOTIDE SEQUENCE</scope>
</reference>
<gene>
    <name evidence="1" type="ORF">UFOPK3773_00915</name>
    <name evidence="2" type="ORF">UFOPK3992_00477</name>
</gene>
<proteinExistence type="predicted"/>
<organism evidence="1">
    <name type="scientific">freshwater metagenome</name>
    <dbReference type="NCBI Taxonomy" id="449393"/>
    <lineage>
        <taxon>unclassified sequences</taxon>
        <taxon>metagenomes</taxon>
        <taxon>ecological metagenomes</taxon>
    </lineage>
</organism>
<dbReference type="AlphaFoldDB" id="A0A6J7JIL2"/>
<dbReference type="Gene3D" id="3.20.20.80">
    <property type="entry name" value="Glycosidases"/>
    <property type="match status" value="1"/>
</dbReference>
<evidence type="ECO:0000313" key="2">
    <source>
        <dbReference type="EMBL" id="CAB4998262.1"/>
    </source>
</evidence>
<dbReference type="EMBL" id="CAFBOZ010000050">
    <property type="protein sequence ID" value="CAB4998262.1"/>
    <property type="molecule type" value="Genomic_DNA"/>
</dbReference>
<dbReference type="EMBL" id="CAFBNF010000086">
    <property type="protein sequence ID" value="CAB4941972.1"/>
    <property type="molecule type" value="Genomic_DNA"/>
</dbReference>
<dbReference type="PANTHER" id="PTHR12631">
    <property type="entry name" value="ALPHA-L-IDURONIDASE"/>
    <property type="match status" value="1"/>
</dbReference>
<dbReference type="InterPro" id="IPR051923">
    <property type="entry name" value="Glycosyl_Hydrolase_39"/>
</dbReference>
<protein>
    <submittedName>
        <fullName evidence="1">Unannotated protein</fullName>
    </submittedName>
</protein>
<name>A0A6J7JIL2_9ZZZZ</name>
<dbReference type="GO" id="GO:0004553">
    <property type="term" value="F:hydrolase activity, hydrolyzing O-glycosyl compounds"/>
    <property type="evidence" value="ECO:0007669"/>
    <property type="project" value="TreeGrafter"/>
</dbReference>
<evidence type="ECO:0000313" key="1">
    <source>
        <dbReference type="EMBL" id="CAB4941972.1"/>
    </source>
</evidence>
<dbReference type="InterPro" id="IPR017853">
    <property type="entry name" value="GH"/>
</dbReference>
<accession>A0A6J7JIL2</accession>